<keyword evidence="10" id="KW-0966">Cell projection</keyword>
<dbReference type="InterPro" id="IPR006665">
    <property type="entry name" value="OmpA-like"/>
</dbReference>
<dbReference type="STRING" id="767817.Desgi_2287"/>
<protein>
    <submittedName>
        <fullName evidence="10">Flagellar motor protein</fullName>
    </submittedName>
</protein>
<reference evidence="10 11" key="1">
    <citation type="submission" date="2012-01" db="EMBL/GenBank/DDBJ databases">
        <title>Complete sequence of Desulfotomaculum gibsoniae DSM 7213.</title>
        <authorList>
            <consortium name="US DOE Joint Genome Institute"/>
            <person name="Lucas S."/>
            <person name="Han J."/>
            <person name="Lapidus A."/>
            <person name="Cheng J.-F."/>
            <person name="Goodwin L."/>
            <person name="Pitluck S."/>
            <person name="Peters L."/>
            <person name="Ovchinnikova G."/>
            <person name="Teshima H."/>
            <person name="Detter J.C."/>
            <person name="Han C."/>
            <person name="Tapia R."/>
            <person name="Land M."/>
            <person name="Hauser L."/>
            <person name="Kyrpides N."/>
            <person name="Ivanova N."/>
            <person name="Pagani I."/>
            <person name="Parshina S."/>
            <person name="Plugge C."/>
            <person name="Muyzer G."/>
            <person name="Kuever J."/>
            <person name="Ivanova A."/>
            <person name="Nazina T."/>
            <person name="Klenk H.-P."/>
            <person name="Brambilla E."/>
            <person name="Spring S."/>
            <person name="Stams A.F."/>
            <person name="Woyke T."/>
        </authorList>
    </citation>
    <scope>NUCLEOTIDE SEQUENCE [LARGE SCALE GENOMIC DNA]</scope>
    <source>
        <strain evidence="10 11">DSM 7213</strain>
    </source>
</reference>
<proteinExistence type="inferred from homology"/>
<evidence type="ECO:0000313" key="10">
    <source>
        <dbReference type="EMBL" id="AGL01709.1"/>
    </source>
</evidence>
<organism evidence="10 11">
    <name type="scientific">Desulfoscipio gibsoniae DSM 7213</name>
    <dbReference type="NCBI Taxonomy" id="767817"/>
    <lineage>
        <taxon>Bacteria</taxon>
        <taxon>Bacillati</taxon>
        <taxon>Bacillota</taxon>
        <taxon>Clostridia</taxon>
        <taxon>Eubacteriales</taxon>
        <taxon>Desulfallaceae</taxon>
        <taxon>Desulfoscipio</taxon>
    </lineage>
</organism>
<evidence type="ECO:0000256" key="2">
    <source>
        <dbReference type="ARBA" id="ARBA00008914"/>
    </source>
</evidence>
<dbReference type="PROSITE" id="PS51123">
    <property type="entry name" value="OMPA_2"/>
    <property type="match status" value="1"/>
</dbReference>
<dbReference type="Pfam" id="PF00691">
    <property type="entry name" value="OmpA"/>
    <property type="match status" value="1"/>
</dbReference>
<keyword evidence="3" id="KW-1003">Cell membrane</keyword>
<dbReference type="Gene3D" id="3.30.1330.60">
    <property type="entry name" value="OmpA-like domain"/>
    <property type="match status" value="1"/>
</dbReference>
<feature type="domain" description="OmpA-like" evidence="9">
    <location>
        <begin position="108"/>
        <end position="229"/>
    </location>
</feature>
<comment type="similarity">
    <text evidence="2">Belongs to the MotB family.</text>
</comment>
<keyword evidence="10" id="KW-0969">Cilium</keyword>
<gene>
    <name evidence="10" type="ORF">Desgi_2287</name>
</gene>
<dbReference type="PANTHER" id="PTHR30329:SF16">
    <property type="entry name" value="CHEMOTAXIS MOTB PROTEIN"/>
    <property type="match status" value="1"/>
</dbReference>
<dbReference type="HOGENOM" id="CLU_016890_0_0_9"/>
<evidence type="ECO:0000256" key="5">
    <source>
        <dbReference type="ARBA" id="ARBA00022989"/>
    </source>
</evidence>
<sequence>MITYADMITLLLVFFIVLYTLSKIDAAKFETLAEALSQVFGAGGMLLDSSGSKVIPGSPPEQMQNIVEQDEQIKDQLELMQLENLKRNLEEYIEENGLSTRVSVGMEERGIVLSFQEAVLFDLGSAQLTPNAHEILTKLTPLMVDIPNYIRVEGHTDDLPINNSRYPSNWELSAARSTNVLQAMINEFGFTPQKMSATAYGQYRPRVPNSNTENRQLNRRVDLIILRNKFAEVEPNSISTLNETDYENFDNL</sequence>
<evidence type="ECO:0000256" key="7">
    <source>
        <dbReference type="PROSITE-ProRule" id="PRU00473"/>
    </source>
</evidence>
<name>R4KGI1_9FIRM</name>
<evidence type="ECO:0000313" key="11">
    <source>
        <dbReference type="Proteomes" id="UP000013520"/>
    </source>
</evidence>
<evidence type="ECO:0000256" key="8">
    <source>
        <dbReference type="SAM" id="Coils"/>
    </source>
</evidence>
<keyword evidence="4" id="KW-0812">Transmembrane</keyword>
<evidence type="ECO:0000256" key="4">
    <source>
        <dbReference type="ARBA" id="ARBA00022692"/>
    </source>
</evidence>
<dbReference type="CDD" id="cd07185">
    <property type="entry name" value="OmpA_C-like"/>
    <property type="match status" value="1"/>
</dbReference>
<dbReference type="Proteomes" id="UP000013520">
    <property type="component" value="Chromosome"/>
</dbReference>
<accession>R4KGI1</accession>
<dbReference type="eggNOG" id="COG1360">
    <property type="taxonomic scope" value="Bacteria"/>
</dbReference>
<keyword evidence="10" id="KW-0282">Flagellum</keyword>
<dbReference type="SUPFAM" id="SSF103088">
    <property type="entry name" value="OmpA-like"/>
    <property type="match status" value="1"/>
</dbReference>
<dbReference type="GO" id="GO:0005886">
    <property type="term" value="C:plasma membrane"/>
    <property type="evidence" value="ECO:0007669"/>
    <property type="project" value="UniProtKB-SubCell"/>
</dbReference>
<keyword evidence="5" id="KW-1133">Transmembrane helix</keyword>
<comment type="subcellular location">
    <subcellularLocation>
        <location evidence="1">Cell membrane</location>
        <topology evidence="1">Single-pass membrane protein</topology>
    </subcellularLocation>
</comment>
<evidence type="ECO:0000256" key="6">
    <source>
        <dbReference type="ARBA" id="ARBA00023136"/>
    </source>
</evidence>
<dbReference type="Pfam" id="PF13677">
    <property type="entry name" value="MotB_plug"/>
    <property type="match status" value="1"/>
</dbReference>
<dbReference type="InterPro" id="IPR025713">
    <property type="entry name" value="MotB-like_N_dom"/>
</dbReference>
<dbReference type="PANTHER" id="PTHR30329">
    <property type="entry name" value="STATOR ELEMENT OF FLAGELLAR MOTOR COMPLEX"/>
    <property type="match status" value="1"/>
</dbReference>
<dbReference type="AlphaFoldDB" id="R4KGI1"/>
<dbReference type="InterPro" id="IPR036737">
    <property type="entry name" value="OmpA-like_sf"/>
</dbReference>
<keyword evidence="11" id="KW-1185">Reference proteome</keyword>
<evidence type="ECO:0000259" key="9">
    <source>
        <dbReference type="PROSITE" id="PS51123"/>
    </source>
</evidence>
<evidence type="ECO:0000256" key="1">
    <source>
        <dbReference type="ARBA" id="ARBA00004162"/>
    </source>
</evidence>
<dbReference type="EMBL" id="CP003273">
    <property type="protein sequence ID" value="AGL01709.1"/>
    <property type="molecule type" value="Genomic_DNA"/>
</dbReference>
<evidence type="ECO:0000256" key="3">
    <source>
        <dbReference type="ARBA" id="ARBA00022475"/>
    </source>
</evidence>
<keyword evidence="6 7" id="KW-0472">Membrane</keyword>
<keyword evidence="8" id="KW-0175">Coiled coil</keyword>
<feature type="coiled-coil region" evidence="8">
    <location>
        <begin position="75"/>
        <end position="102"/>
    </location>
</feature>
<dbReference type="InterPro" id="IPR050330">
    <property type="entry name" value="Bact_OuterMem_StrucFunc"/>
</dbReference>
<dbReference type="KEGG" id="dgi:Desgi_2287"/>